<evidence type="ECO:0000313" key="8">
    <source>
        <dbReference type="Proteomes" id="UP001596002"/>
    </source>
</evidence>
<dbReference type="InterPro" id="IPR028081">
    <property type="entry name" value="Leu-bd"/>
</dbReference>
<keyword evidence="2" id="KW-0813">Transport</keyword>
<dbReference type="PROSITE" id="PS51257">
    <property type="entry name" value="PROKAR_LIPOPROTEIN"/>
    <property type="match status" value="1"/>
</dbReference>
<gene>
    <name evidence="7" type="ORF">ACFO8Q_17225</name>
</gene>
<dbReference type="PRINTS" id="PR00337">
    <property type="entry name" value="LEUILEVALBP"/>
</dbReference>
<organism evidence="7 8">
    <name type="scientific">Effusibacillus consociatus</name>
    <dbReference type="NCBI Taxonomy" id="1117041"/>
    <lineage>
        <taxon>Bacteria</taxon>
        <taxon>Bacillati</taxon>
        <taxon>Bacillota</taxon>
        <taxon>Bacilli</taxon>
        <taxon>Bacillales</taxon>
        <taxon>Alicyclobacillaceae</taxon>
        <taxon>Effusibacillus</taxon>
    </lineage>
</organism>
<feature type="domain" description="Leucine-binding protein" evidence="6">
    <location>
        <begin position="47"/>
        <end position="386"/>
    </location>
</feature>
<dbReference type="CDD" id="cd06348">
    <property type="entry name" value="PBP1_ABC_HAAT-like"/>
    <property type="match status" value="1"/>
</dbReference>
<dbReference type="InterPro" id="IPR000709">
    <property type="entry name" value="Leu_Ile_Val-bd"/>
</dbReference>
<feature type="signal peptide" evidence="5">
    <location>
        <begin position="1"/>
        <end position="29"/>
    </location>
</feature>
<evidence type="ECO:0000259" key="6">
    <source>
        <dbReference type="Pfam" id="PF13458"/>
    </source>
</evidence>
<dbReference type="Gene3D" id="3.40.50.2300">
    <property type="match status" value="2"/>
</dbReference>
<evidence type="ECO:0000313" key="7">
    <source>
        <dbReference type="EMBL" id="MFC4769075.1"/>
    </source>
</evidence>
<comment type="caution">
    <text evidence="7">The sequence shown here is derived from an EMBL/GenBank/DDBJ whole genome shotgun (WGS) entry which is preliminary data.</text>
</comment>
<accession>A0ABV9Q4E7</accession>
<sequence>MKHQETKKQLKKGVLAATLLAGMMLTACGGNTSTQGTSGGNSKDAKPIKIGVLVDKSGKGADWGKKQEIAATIAAEEINAAGGINGSKIELIFKDTGGKNESAVKLTRDLDQEKAAAIAGPFFSGECEVAFPVANQLKLPIISASSAKPGVSANNRPWAFRNSMTDDKLLNNAIPKFVKHFNVKKIAIIHDEQDAWSKSVGTALFPQILKKNNVQISNEGDFITFKTGTTDFSAAVTKLKSLNPDAIAFGGLYGEAASFAKEMERQGFKKPVIGGVGMYSAALIQQGGKAVENFVATADWNPDRPDPKVKAFVDKFTPIAQKITPADPSPGHFEANMYETIHVTADILKKANKNGSSDLADLRETIKQGWTTLKGYPGITGTFAIDSAGDGDKENYPLIIKNGKYEILN</sequence>
<dbReference type="SUPFAM" id="SSF53822">
    <property type="entry name" value="Periplasmic binding protein-like I"/>
    <property type="match status" value="1"/>
</dbReference>
<evidence type="ECO:0000256" key="3">
    <source>
        <dbReference type="ARBA" id="ARBA00022729"/>
    </source>
</evidence>
<dbReference type="InterPro" id="IPR028082">
    <property type="entry name" value="Peripla_BP_I"/>
</dbReference>
<name>A0ABV9Q4E7_9BACL</name>
<feature type="chain" id="PRO_5047382010" evidence="5">
    <location>
        <begin position="30"/>
        <end position="409"/>
    </location>
</feature>
<comment type="similarity">
    <text evidence="1">Belongs to the leucine-binding protein family.</text>
</comment>
<dbReference type="InterPro" id="IPR051010">
    <property type="entry name" value="BCAA_transport"/>
</dbReference>
<dbReference type="PANTHER" id="PTHR30483">
    <property type="entry name" value="LEUCINE-SPECIFIC-BINDING PROTEIN"/>
    <property type="match status" value="1"/>
</dbReference>
<evidence type="ECO:0000256" key="4">
    <source>
        <dbReference type="ARBA" id="ARBA00022970"/>
    </source>
</evidence>
<keyword evidence="8" id="KW-1185">Reference proteome</keyword>
<evidence type="ECO:0000256" key="5">
    <source>
        <dbReference type="SAM" id="SignalP"/>
    </source>
</evidence>
<keyword evidence="4" id="KW-0029">Amino-acid transport</keyword>
<dbReference type="EMBL" id="JBHSHC010000116">
    <property type="protein sequence ID" value="MFC4769075.1"/>
    <property type="molecule type" value="Genomic_DNA"/>
</dbReference>
<reference evidence="8" key="1">
    <citation type="journal article" date="2019" name="Int. J. Syst. Evol. Microbiol.">
        <title>The Global Catalogue of Microorganisms (GCM) 10K type strain sequencing project: providing services to taxonomists for standard genome sequencing and annotation.</title>
        <authorList>
            <consortium name="The Broad Institute Genomics Platform"/>
            <consortium name="The Broad Institute Genome Sequencing Center for Infectious Disease"/>
            <person name="Wu L."/>
            <person name="Ma J."/>
        </authorList>
    </citation>
    <scope>NUCLEOTIDE SEQUENCE [LARGE SCALE GENOMIC DNA]</scope>
    <source>
        <strain evidence="8">WYCCWR 12678</strain>
    </source>
</reference>
<evidence type="ECO:0000256" key="1">
    <source>
        <dbReference type="ARBA" id="ARBA00010062"/>
    </source>
</evidence>
<evidence type="ECO:0000256" key="2">
    <source>
        <dbReference type="ARBA" id="ARBA00022448"/>
    </source>
</evidence>
<dbReference type="RefSeq" id="WP_380027182.1">
    <property type="nucleotide sequence ID" value="NZ_JBHSHC010000116.1"/>
</dbReference>
<dbReference type="Proteomes" id="UP001596002">
    <property type="component" value="Unassembled WGS sequence"/>
</dbReference>
<keyword evidence="3 5" id="KW-0732">Signal</keyword>
<protein>
    <submittedName>
        <fullName evidence="7">ABC transporter substrate-binding protein</fullName>
    </submittedName>
</protein>
<proteinExistence type="inferred from homology"/>
<dbReference type="Pfam" id="PF13458">
    <property type="entry name" value="Peripla_BP_6"/>
    <property type="match status" value="1"/>
</dbReference>
<dbReference type="PANTHER" id="PTHR30483:SF6">
    <property type="entry name" value="PERIPLASMIC BINDING PROTEIN OF ABC TRANSPORTER FOR NATURAL AMINO ACIDS"/>
    <property type="match status" value="1"/>
</dbReference>